<accession>A0A167N475</accession>
<dbReference type="InParanoid" id="A0A167N475"/>
<evidence type="ECO:0000313" key="1">
    <source>
        <dbReference type="EMBL" id="OAD74934.1"/>
    </source>
</evidence>
<gene>
    <name evidence="1" type="ORF">PHYBLDRAFT_61022</name>
</gene>
<proteinExistence type="predicted"/>
<dbReference type="Proteomes" id="UP000077315">
    <property type="component" value="Unassembled WGS sequence"/>
</dbReference>
<keyword evidence="2" id="KW-1185">Reference proteome</keyword>
<dbReference type="VEuPathDB" id="FungiDB:PHYBLDRAFT_61022"/>
<dbReference type="RefSeq" id="XP_018292974.1">
    <property type="nucleotide sequence ID" value="XM_018440734.1"/>
</dbReference>
<organism evidence="1 2">
    <name type="scientific">Phycomyces blakesleeanus (strain ATCC 8743b / DSM 1359 / FGSC 10004 / NBRC 33097 / NRRL 1555)</name>
    <dbReference type="NCBI Taxonomy" id="763407"/>
    <lineage>
        <taxon>Eukaryota</taxon>
        <taxon>Fungi</taxon>
        <taxon>Fungi incertae sedis</taxon>
        <taxon>Mucoromycota</taxon>
        <taxon>Mucoromycotina</taxon>
        <taxon>Mucoromycetes</taxon>
        <taxon>Mucorales</taxon>
        <taxon>Phycomycetaceae</taxon>
        <taxon>Phycomyces</taxon>
    </lineage>
</organism>
<dbReference type="GeneID" id="29001640"/>
<evidence type="ECO:0000313" key="2">
    <source>
        <dbReference type="Proteomes" id="UP000077315"/>
    </source>
</evidence>
<name>A0A167N475_PHYB8</name>
<dbReference type="AlphaFoldDB" id="A0A167N475"/>
<protein>
    <submittedName>
        <fullName evidence="1">Uncharacterized protein</fullName>
    </submittedName>
</protein>
<dbReference type="EMBL" id="KV440978">
    <property type="protein sequence ID" value="OAD74934.1"/>
    <property type="molecule type" value="Genomic_DNA"/>
</dbReference>
<reference evidence="2" key="1">
    <citation type="submission" date="2015-06" db="EMBL/GenBank/DDBJ databases">
        <title>Expansion of signal transduction pathways in fungi by whole-genome duplication.</title>
        <authorList>
            <consortium name="DOE Joint Genome Institute"/>
            <person name="Corrochano L.M."/>
            <person name="Kuo A."/>
            <person name="Marcet-Houben M."/>
            <person name="Polaino S."/>
            <person name="Salamov A."/>
            <person name="Villalobos J.M."/>
            <person name="Alvarez M.I."/>
            <person name="Avalos J."/>
            <person name="Benito E.P."/>
            <person name="Benoit I."/>
            <person name="Burger G."/>
            <person name="Camino L.P."/>
            <person name="Canovas D."/>
            <person name="Cerda-Olmedo E."/>
            <person name="Cheng J.-F."/>
            <person name="Dominguez A."/>
            <person name="Elias M."/>
            <person name="Eslava A.P."/>
            <person name="Glaser F."/>
            <person name="Grimwood J."/>
            <person name="Gutierrez G."/>
            <person name="Heitman J."/>
            <person name="Henrissat B."/>
            <person name="Iturriaga E.A."/>
            <person name="Lang B.F."/>
            <person name="Lavin J.L."/>
            <person name="Lee S."/>
            <person name="Li W."/>
            <person name="Lindquist E."/>
            <person name="Lopez-Garcia S."/>
            <person name="Luque E.M."/>
            <person name="Marcos A.T."/>
            <person name="Martin J."/>
            <person name="McCluskey K."/>
            <person name="Medina H.R."/>
            <person name="Miralles-Duran A."/>
            <person name="Miyazaki A."/>
            <person name="Munoz-Torres E."/>
            <person name="Oguiza J.A."/>
            <person name="Ohm R."/>
            <person name="Olmedo M."/>
            <person name="Orejas M."/>
            <person name="Ortiz-Castellanos L."/>
            <person name="Pisabarro A.G."/>
            <person name="Rodriguez-Romero J."/>
            <person name="Ruiz-Herrera J."/>
            <person name="Ruiz-Vazquez R."/>
            <person name="Sanz C."/>
            <person name="Schackwitz W."/>
            <person name="Schmutz J."/>
            <person name="Shahriari M."/>
            <person name="Shelest E."/>
            <person name="Silva-Franco F."/>
            <person name="Soanes D."/>
            <person name="Syed K."/>
            <person name="Tagua V.G."/>
            <person name="Talbot N.J."/>
            <person name="Thon M."/>
            <person name="De vries R.P."/>
            <person name="Wiebenga A."/>
            <person name="Yadav J.S."/>
            <person name="Braun E.L."/>
            <person name="Baker S."/>
            <person name="Garre V."/>
            <person name="Horwitz B."/>
            <person name="Torres-Martinez S."/>
            <person name="Idnurm A."/>
            <person name="Herrera-Estrella A."/>
            <person name="Gabaldon T."/>
            <person name="Grigoriev I.V."/>
        </authorList>
    </citation>
    <scope>NUCLEOTIDE SEQUENCE [LARGE SCALE GENOMIC DNA]</scope>
    <source>
        <strain evidence="2">NRRL 1555(-)</strain>
    </source>
</reference>
<sequence length="100" mass="11175">MRSRGGACVQGDLIVGSGKFFHPNNKRQEGGEFSVTSQGLREEKEPVYSIGFKSGLCTGQLAQADIIPILYREYSHFSELFRNIDAYKVSSNWCHNLVDS</sequence>